<accession>A0A2S6A4T3</accession>
<evidence type="ECO:0000313" key="4">
    <source>
        <dbReference type="Proteomes" id="UP000238356"/>
    </source>
</evidence>
<gene>
    <name evidence="3" type="ORF">C5F51_17850</name>
</gene>
<dbReference type="Gene3D" id="3.30.1540.10">
    <property type="entry name" value="formyl-coa transferase, domain 3"/>
    <property type="match status" value="1"/>
</dbReference>
<dbReference type="Gene3D" id="3.40.50.10540">
    <property type="entry name" value="Crotonobetainyl-coa:carnitine coa-transferase, domain 1"/>
    <property type="match status" value="1"/>
</dbReference>
<dbReference type="EMBL" id="PSZD01000010">
    <property type="protein sequence ID" value="PPJ27127.1"/>
    <property type="molecule type" value="Genomic_DNA"/>
</dbReference>
<name>A0A2S6A4T3_9NOCA</name>
<dbReference type="RefSeq" id="WP_082856656.1">
    <property type="nucleotide sequence ID" value="NZ_JADLQW010000001.1"/>
</dbReference>
<feature type="region of interest" description="Disordered" evidence="2">
    <location>
        <begin position="1"/>
        <end position="24"/>
    </location>
</feature>
<keyword evidence="1 3" id="KW-0808">Transferase</keyword>
<organism evidence="3 4">
    <name type="scientific">Nocardia nova</name>
    <dbReference type="NCBI Taxonomy" id="37330"/>
    <lineage>
        <taxon>Bacteria</taxon>
        <taxon>Bacillati</taxon>
        <taxon>Actinomycetota</taxon>
        <taxon>Actinomycetes</taxon>
        <taxon>Mycobacteriales</taxon>
        <taxon>Nocardiaceae</taxon>
        <taxon>Nocardia</taxon>
    </lineage>
</organism>
<dbReference type="InterPro" id="IPR003673">
    <property type="entry name" value="CoA-Trfase_fam_III"/>
</dbReference>
<dbReference type="Pfam" id="PF02515">
    <property type="entry name" value="CoA_transf_3"/>
    <property type="match status" value="1"/>
</dbReference>
<dbReference type="InterPro" id="IPR050483">
    <property type="entry name" value="CoA-transferase_III_domain"/>
</dbReference>
<dbReference type="InterPro" id="IPR023606">
    <property type="entry name" value="CoA-Trfase_III_dom_1_sf"/>
</dbReference>
<keyword evidence="4" id="KW-1185">Reference proteome</keyword>
<dbReference type="Proteomes" id="UP000238356">
    <property type="component" value="Unassembled WGS sequence"/>
</dbReference>
<comment type="caution">
    <text evidence="3">The sequence shown here is derived from an EMBL/GenBank/DDBJ whole genome shotgun (WGS) entry which is preliminary data.</text>
</comment>
<proteinExistence type="predicted"/>
<dbReference type="InterPro" id="IPR044855">
    <property type="entry name" value="CoA-Trfase_III_dom3_sf"/>
</dbReference>
<dbReference type="SUPFAM" id="SSF89796">
    <property type="entry name" value="CoA-transferase family III (CaiB/BaiF)"/>
    <property type="match status" value="1"/>
</dbReference>
<dbReference type="GeneID" id="66718637"/>
<evidence type="ECO:0000256" key="1">
    <source>
        <dbReference type="ARBA" id="ARBA00022679"/>
    </source>
</evidence>
<dbReference type="PANTHER" id="PTHR48207">
    <property type="entry name" value="SUCCINATE--HYDROXYMETHYLGLUTARATE COA-TRANSFERASE"/>
    <property type="match status" value="1"/>
</dbReference>
<evidence type="ECO:0000256" key="2">
    <source>
        <dbReference type="SAM" id="MobiDB-lite"/>
    </source>
</evidence>
<sequence>MRTDPPVTAHPDAGDGEADTAHPAAGPLDGFRVLELGTLIAGPYCGRLLGDMGADVIKIEAPDRPDPLRDWGQAAGGGHQYFWTVHARNKRCVSLDLRVPAGRDIFLELARTADVVVESFRPGTLERWGLGYDVLGELNPGLVLARVSGYGQTGPYASRAGYASVAEGISGLRHLNGFPGQAPPRMALSLGDSLAGLFAFQGVLAALLVRERTGRGQVVDAALTEASLAIQESTVPDFHKTGHVRQPSGTRLDRVAPSNLYKAKDGLWVIIAANQDTVFGRLVTAMGRPELASDPRYSTHSARGERQDELDEMIAAWAGDFTAADLIDLLNRHGVVAGPVNTVAEVMADPQFTARGIFVDHVDPSVGSDDAGYDPVPVKGVGVVPRLSATAGGVRWGGPSRPGTHTDEVLGELLGYDADRLANLRGEGTIG</sequence>
<evidence type="ECO:0000313" key="3">
    <source>
        <dbReference type="EMBL" id="PPJ27127.1"/>
    </source>
</evidence>
<protein>
    <submittedName>
        <fullName evidence="3">CoA transferase</fullName>
    </submittedName>
</protein>
<reference evidence="3 4" key="1">
    <citation type="submission" date="2018-02" db="EMBL/GenBank/DDBJ databases">
        <title>8 Nocardia nova and 1 Nocardia cyriacigeorgica strain used for evolution to TMP-SMX.</title>
        <authorList>
            <person name="Mehta H."/>
            <person name="Weng J."/>
            <person name="Shamoo Y."/>
        </authorList>
    </citation>
    <scope>NUCLEOTIDE SEQUENCE [LARGE SCALE GENOMIC DNA]</scope>
    <source>
        <strain evidence="3 4">BAA2227</strain>
    </source>
</reference>
<dbReference type="PANTHER" id="PTHR48207:SF3">
    <property type="entry name" value="SUCCINATE--HYDROXYMETHYLGLUTARATE COA-TRANSFERASE"/>
    <property type="match status" value="1"/>
</dbReference>
<dbReference type="GO" id="GO:0008410">
    <property type="term" value="F:CoA-transferase activity"/>
    <property type="evidence" value="ECO:0007669"/>
    <property type="project" value="TreeGrafter"/>
</dbReference>
<dbReference type="AlphaFoldDB" id="A0A2S6A4T3"/>